<dbReference type="OrthoDB" id="9794721at2"/>
<feature type="domain" description="GST C-terminal" evidence="3">
    <location>
        <begin position="88"/>
        <end position="222"/>
    </location>
</feature>
<reference evidence="4 5" key="1">
    <citation type="submission" date="2019-03" db="EMBL/GenBank/DDBJ databases">
        <title>Genomic Encyclopedia of Type Strains, Phase IV (KMG-IV): sequencing the most valuable type-strain genomes for metagenomic binning, comparative biology and taxonomic classification.</title>
        <authorList>
            <person name="Goeker M."/>
        </authorList>
    </citation>
    <scope>NUCLEOTIDE SEQUENCE [LARGE SCALE GENOMIC DNA]</scope>
    <source>
        <strain evidence="4 5">DSM 19345</strain>
    </source>
</reference>
<evidence type="ECO:0000313" key="5">
    <source>
        <dbReference type="Proteomes" id="UP000295678"/>
    </source>
</evidence>
<keyword evidence="5" id="KW-1185">Reference proteome</keyword>
<dbReference type="GO" id="GO:0004364">
    <property type="term" value="F:glutathione transferase activity"/>
    <property type="evidence" value="ECO:0007669"/>
    <property type="project" value="TreeGrafter"/>
</dbReference>
<proteinExistence type="predicted"/>
<organism evidence="4 5">
    <name type="scientific">Tepidamorphus gemmatus</name>
    <dbReference type="NCBI Taxonomy" id="747076"/>
    <lineage>
        <taxon>Bacteria</taxon>
        <taxon>Pseudomonadati</taxon>
        <taxon>Pseudomonadota</taxon>
        <taxon>Alphaproteobacteria</taxon>
        <taxon>Hyphomicrobiales</taxon>
        <taxon>Tepidamorphaceae</taxon>
        <taxon>Tepidamorphus</taxon>
    </lineage>
</organism>
<dbReference type="Pfam" id="PF13417">
    <property type="entry name" value="GST_N_3"/>
    <property type="match status" value="1"/>
</dbReference>
<dbReference type="Gene3D" id="1.20.1050.10">
    <property type="match status" value="1"/>
</dbReference>
<comment type="subunit">
    <text evidence="1">Homodimer.</text>
</comment>
<dbReference type="PANTHER" id="PTHR43969:SF9">
    <property type="entry name" value="GLUTATHIONE S TRANSFERASE D10, ISOFORM A-RELATED"/>
    <property type="match status" value="1"/>
</dbReference>
<dbReference type="InterPro" id="IPR004046">
    <property type="entry name" value="GST_C"/>
</dbReference>
<name>A0A4R3MBI3_9HYPH</name>
<dbReference type="PROSITE" id="PS51354">
    <property type="entry name" value="GLUTAREDOXIN_2"/>
    <property type="match status" value="1"/>
</dbReference>
<dbReference type="EMBL" id="SMAK01000008">
    <property type="protein sequence ID" value="TCT08805.1"/>
    <property type="molecule type" value="Genomic_DNA"/>
</dbReference>
<dbReference type="GO" id="GO:0006749">
    <property type="term" value="P:glutathione metabolic process"/>
    <property type="evidence" value="ECO:0007669"/>
    <property type="project" value="TreeGrafter"/>
</dbReference>
<dbReference type="SUPFAM" id="SSF52833">
    <property type="entry name" value="Thioredoxin-like"/>
    <property type="match status" value="1"/>
</dbReference>
<dbReference type="Gene3D" id="3.40.30.10">
    <property type="entry name" value="Glutaredoxin"/>
    <property type="match status" value="1"/>
</dbReference>
<accession>A0A4R3MBI3</accession>
<dbReference type="PROSITE" id="PS50404">
    <property type="entry name" value="GST_NTER"/>
    <property type="match status" value="1"/>
</dbReference>
<dbReference type="InterPro" id="IPR010987">
    <property type="entry name" value="Glutathione-S-Trfase_C-like"/>
</dbReference>
<gene>
    <name evidence="4" type="ORF">EDC22_108118</name>
</gene>
<dbReference type="CDD" id="cd00299">
    <property type="entry name" value="GST_C_family"/>
    <property type="match status" value="1"/>
</dbReference>
<dbReference type="SFLD" id="SFLDS00019">
    <property type="entry name" value="Glutathione_Transferase_(cytos"/>
    <property type="match status" value="1"/>
</dbReference>
<dbReference type="SUPFAM" id="SSF47616">
    <property type="entry name" value="GST C-terminal domain-like"/>
    <property type="match status" value="1"/>
</dbReference>
<dbReference type="InterPro" id="IPR036282">
    <property type="entry name" value="Glutathione-S-Trfase_C_sf"/>
</dbReference>
<dbReference type="SFLD" id="SFLDG00358">
    <property type="entry name" value="Main_(cytGST)"/>
    <property type="match status" value="1"/>
</dbReference>
<dbReference type="Proteomes" id="UP000295678">
    <property type="component" value="Unassembled WGS sequence"/>
</dbReference>
<evidence type="ECO:0000259" key="2">
    <source>
        <dbReference type="PROSITE" id="PS50404"/>
    </source>
</evidence>
<sequence length="230" mass="26368">MLTLYHHPFCPFSRTVRIAFGEYGLNAEFVEERPWERRREFLIVNPAGSLPVMIDGDGAAICGVRPVLEYLDETRGAELDGRRLLPATPRERAEVRRLMDWFDLRFNAEVSDYLLTERIYKRFMTPEQGGGPPDSSAIRAGRANIRYHLHYIGWLAGRRNWLGGDDLSFADLAAAAHLSCIDYLGEVPWEEFEPAKAWYARVKSRPSFRPLLVDQIAGMTPSRTYVDLDF</sequence>
<evidence type="ECO:0000256" key="1">
    <source>
        <dbReference type="ARBA" id="ARBA00011738"/>
    </source>
</evidence>
<dbReference type="RefSeq" id="WP_132807207.1">
    <property type="nucleotide sequence ID" value="NZ_SMAK01000008.1"/>
</dbReference>
<keyword evidence="4" id="KW-0808">Transferase</keyword>
<dbReference type="CDD" id="cd00570">
    <property type="entry name" value="GST_N_family"/>
    <property type="match status" value="1"/>
</dbReference>
<dbReference type="InterPro" id="IPR004045">
    <property type="entry name" value="Glutathione_S-Trfase_N"/>
</dbReference>
<comment type="caution">
    <text evidence="4">The sequence shown here is derived from an EMBL/GenBank/DDBJ whole genome shotgun (WGS) entry which is preliminary data.</text>
</comment>
<dbReference type="InterPro" id="IPR040079">
    <property type="entry name" value="Glutathione_S-Trfase"/>
</dbReference>
<dbReference type="AlphaFoldDB" id="A0A4R3MBI3"/>
<dbReference type="Pfam" id="PF00043">
    <property type="entry name" value="GST_C"/>
    <property type="match status" value="1"/>
</dbReference>
<protein>
    <submittedName>
        <fullName evidence="4">Glutathione S-transferase</fullName>
    </submittedName>
</protein>
<dbReference type="PANTHER" id="PTHR43969">
    <property type="entry name" value="GLUTATHIONE S TRANSFERASE D10, ISOFORM A-RELATED"/>
    <property type="match status" value="1"/>
</dbReference>
<dbReference type="PROSITE" id="PS50405">
    <property type="entry name" value="GST_CTER"/>
    <property type="match status" value="1"/>
</dbReference>
<evidence type="ECO:0000259" key="3">
    <source>
        <dbReference type="PROSITE" id="PS50405"/>
    </source>
</evidence>
<feature type="domain" description="GST N-terminal" evidence="2">
    <location>
        <begin position="1"/>
        <end position="79"/>
    </location>
</feature>
<dbReference type="InterPro" id="IPR036249">
    <property type="entry name" value="Thioredoxin-like_sf"/>
</dbReference>
<evidence type="ECO:0000313" key="4">
    <source>
        <dbReference type="EMBL" id="TCT08805.1"/>
    </source>
</evidence>